<dbReference type="Gene3D" id="3.10.180.10">
    <property type="entry name" value="2,3-Dihydroxybiphenyl 1,2-Dioxygenase, domain 1"/>
    <property type="match status" value="1"/>
</dbReference>
<feature type="domain" description="VOC" evidence="1">
    <location>
        <begin position="4"/>
        <end position="122"/>
    </location>
</feature>
<dbReference type="EMBL" id="BAAACA010000004">
    <property type="protein sequence ID" value="GAA0579799.1"/>
    <property type="molecule type" value="Genomic_DNA"/>
</dbReference>
<accession>A0ABN1F1D3</accession>
<evidence type="ECO:0000313" key="2">
    <source>
        <dbReference type="EMBL" id="GAA0579799.1"/>
    </source>
</evidence>
<proteinExistence type="predicted"/>
<dbReference type="RefSeq" id="WP_344069489.1">
    <property type="nucleotide sequence ID" value="NZ_BAAACA010000004.1"/>
</dbReference>
<dbReference type="SUPFAM" id="SSF54593">
    <property type="entry name" value="Glyoxalase/Bleomycin resistance protein/Dihydroxybiphenyl dioxygenase"/>
    <property type="match status" value="1"/>
</dbReference>
<name>A0ABN1F1D3_9ACTN</name>
<dbReference type="InterPro" id="IPR029068">
    <property type="entry name" value="Glyas_Bleomycin-R_OHBP_Dase"/>
</dbReference>
<sequence>MSVELNHTIIHSRDKRASAEFLADILGLRVGDEWGPFIPVETGNGVTLDFATGDPDKIVPQHYAFLVSEDEFDSGFEKIKQWGVRYFADPYMKHPDEINHNDGGRGVYFLDPSGHAMEMITKPYGSGGSGGASS</sequence>
<gene>
    <name evidence="2" type="ORF">GCM10010394_05450</name>
</gene>
<comment type="caution">
    <text evidence="2">The sequence shown here is derived from an EMBL/GenBank/DDBJ whole genome shotgun (WGS) entry which is preliminary data.</text>
</comment>
<protein>
    <submittedName>
        <fullName evidence="2">VOC family protein</fullName>
    </submittedName>
</protein>
<reference evidence="2 3" key="1">
    <citation type="journal article" date="2019" name="Int. J. Syst. Evol. Microbiol.">
        <title>The Global Catalogue of Microorganisms (GCM) 10K type strain sequencing project: providing services to taxonomists for standard genome sequencing and annotation.</title>
        <authorList>
            <consortium name="The Broad Institute Genomics Platform"/>
            <consortium name="The Broad Institute Genome Sequencing Center for Infectious Disease"/>
            <person name="Wu L."/>
            <person name="Ma J."/>
        </authorList>
    </citation>
    <scope>NUCLEOTIDE SEQUENCE [LARGE SCALE GENOMIC DNA]</scope>
    <source>
        <strain evidence="2 3">JCM 5067</strain>
    </source>
</reference>
<dbReference type="Proteomes" id="UP001500668">
    <property type="component" value="Unassembled WGS sequence"/>
</dbReference>
<dbReference type="InterPro" id="IPR037523">
    <property type="entry name" value="VOC_core"/>
</dbReference>
<evidence type="ECO:0000313" key="3">
    <source>
        <dbReference type="Proteomes" id="UP001500668"/>
    </source>
</evidence>
<dbReference type="InterPro" id="IPR004360">
    <property type="entry name" value="Glyas_Fos-R_dOase_dom"/>
</dbReference>
<dbReference type="CDD" id="cd08351">
    <property type="entry name" value="ChaP_like"/>
    <property type="match status" value="1"/>
</dbReference>
<evidence type="ECO:0000259" key="1">
    <source>
        <dbReference type="PROSITE" id="PS51819"/>
    </source>
</evidence>
<dbReference type="Pfam" id="PF00903">
    <property type="entry name" value="Glyoxalase"/>
    <property type="match status" value="1"/>
</dbReference>
<organism evidence="2 3">
    <name type="scientific">Streptomyces crystallinus</name>
    <dbReference type="NCBI Taxonomy" id="68191"/>
    <lineage>
        <taxon>Bacteria</taxon>
        <taxon>Bacillati</taxon>
        <taxon>Actinomycetota</taxon>
        <taxon>Actinomycetes</taxon>
        <taxon>Kitasatosporales</taxon>
        <taxon>Streptomycetaceae</taxon>
        <taxon>Streptomyces</taxon>
    </lineage>
</organism>
<dbReference type="PROSITE" id="PS51819">
    <property type="entry name" value="VOC"/>
    <property type="match status" value="1"/>
</dbReference>
<keyword evidence="3" id="KW-1185">Reference proteome</keyword>